<keyword evidence="7" id="KW-1185">Reference proteome</keyword>
<dbReference type="Pfam" id="PF06722">
    <property type="entry name" value="EryCIII-like_C"/>
    <property type="match status" value="1"/>
</dbReference>
<gene>
    <name evidence="6" type="ORF">H074_20747</name>
</gene>
<keyword evidence="3" id="KW-0808">Transferase</keyword>
<evidence type="ECO:0000256" key="2">
    <source>
        <dbReference type="ARBA" id="ARBA00022676"/>
    </source>
</evidence>
<protein>
    <submittedName>
        <fullName evidence="6">Uncharacterized protein</fullName>
    </submittedName>
</protein>
<dbReference type="Pfam" id="PF21036">
    <property type="entry name" value="EryCIII-like_N"/>
    <property type="match status" value="1"/>
</dbReference>
<evidence type="ECO:0000313" key="6">
    <source>
        <dbReference type="EMBL" id="EME57658.1"/>
    </source>
</evidence>
<dbReference type="CDD" id="cd03784">
    <property type="entry name" value="GT1_Gtf-like"/>
    <property type="match status" value="1"/>
</dbReference>
<sequence>MRVLFLTLPGLGHVFPLIPTAWALRASGHEVLFGCIGDSSDAVNRAGLPSVRLASEVDVGAVVKQHTAASDVQWASKRMLDNEYFVNAAAGFFATLSEIAVDDGIRLAEAWQPDLVVHGHVQGAGPLIAQKLDVPAVEHGIDFASQAALSDRVHEFLADAYRRHGLKGDRRCDAVMNVTPPSIALDDTYGWKVRYIPYNAGGTVPDWMLTPPFRPLVGVTLGTTVPQLSGVGGLRGLVEAAAEVDADFVLALGHADAGELGTLPDNVRAAGWIPLNALLAVCVGLVHHAGSGATMGALTAGVPQLVLPHGLNQFYNASVVSGCGVALAPPPEQLDTATLRELVSSETLRSKARKMSDEIAALPSPADLVGDLVKIRH</sequence>
<dbReference type="Gene3D" id="3.40.50.2000">
    <property type="entry name" value="Glycogen Phosphorylase B"/>
    <property type="match status" value="2"/>
</dbReference>
<evidence type="ECO:0000256" key="1">
    <source>
        <dbReference type="ARBA" id="ARBA00006962"/>
    </source>
</evidence>
<dbReference type="GO" id="GO:0017000">
    <property type="term" value="P:antibiotic biosynthetic process"/>
    <property type="evidence" value="ECO:0007669"/>
    <property type="project" value="UniProtKB-ARBA"/>
</dbReference>
<dbReference type="PANTHER" id="PTHR48050">
    <property type="entry name" value="STEROL 3-BETA-GLUCOSYLTRANSFERASE"/>
    <property type="match status" value="1"/>
</dbReference>
<proteinExistence type="inferred from homology"/>
<evidence type="ECO:0000256" key="3">
    <source>
        <dbReference type="ARBA" id="ARBA00022679"/>
    </source>
</evidence>
<evidence type="ECO:0000259" key="4">
    <source>
        <dbReference type="Pfam" id="PF06722"/>
    </source>
</evidence>
<organism evidence="6 7">
    <name type="scientific">Amycolatopsis decaplanina DSM 44594</name>
    <dbReference type="NCBI Taxonomy" id="1284240"/>
    <lineage>
        <taxon>Bacteria</taxon>
        <taxon>Bacillati</taxon>
        <taxon>Actinomycetota</taxon>
        <taxon>Actinomycetes</taxon>
        <taxon>Pseudonocardiales</taxon>
        <taxon>Pseudonocardiaceae</taxon>
        <taxon>Amycolatopsis</taxon>
    </lineage>
</organism>
<dbReference type="PATRIC" id="fig|1284240.4.peg.4209"/>
<evidence type="ECO:0000313" key="7">
    <source>
        <dbReference type="Proteomes" id="UP000054226"/>
    </source>
</evidence>
<dbReference type="InterPro" id="IPR010610">
    <property type="entry name" value="EryCIII-like_C"/>
</dbReference>
<feature type="domain" description="Erythromycin biosynthesis protein CIII-like C-terminal" evidence="4">
    <location>
        <begin position="237"/>
        <end position="374"/>
    </location>
</feature>
<evidence type="ECO:0000259" key="5">
    <source>
        <dbReference type="Pfam" id="PF21036"/>
    </source>
</evidence>
<dbReference type="InterPro" id="IPR050426">
    <property type="entry name" value="Glycosyltransferase_28"/>
</dbReference>
<dbReference type="PANTHER" id="PTHR48050:SF13">
    <property type="entry name" value="STEROL 3-BETA-GLUCOSYLTRANSFERASE UGT80A2"/>
    <property type="match status" value="1"/>
</dbReference>
<dbReference type="InterPro" id="IPR002213">
    <property type="entry name" value="UDP_glucos_trans"/>
</dbReference>
<dbReference type="SUPFAM" id="SSF53756">
    <property type="entry name" value="UDP-Glycosyltransferase/glycogen phosphorylase"/>
    <property type="match status" value="1"/>
</dbReference>
<comment type="similarity">
    <text evidence="1">Belongs to the glycosyltransferase 28 family.</text>
</comment>
<dbReference type="EMBL" id="AOHO01000058">
    <property type="protein sequence ID" value="EME57658.1"/>
    <property type="molecule type" value="Genomic_DNA"/>
</dbReference>
<dbReference type="RefSeq" id="WP_007031999.1">
    <property type="nucleotide sequence ID" value="NZ_AOHO01000058.1"/>
</dbReference>
<dbReference type="FunFam" id="3.40.50.2000:FF:000072">
    <property type="entry name" value="Glycosyl transferase"/>
    <property type="match status" value="1"/>
</dbReference>
<dbReference type="GO" id="GO:0016758">
    <property type="term" value="F:hexosyltransferase activity"/>
    <property type="evidence" value="ECO:0007669"/>
    <property type="project" value="UniProtKB-ARBA"/>
</dbReference>
<reference evidence="6 7" key="1">
    <citation type="journal article" date="2013" name="Genome Announc.">
        <title>Draft Genome Sequence of Amycolatopsis decaplanina Strain DSM 44594T.</title>
        <authorList>
            <person name="Kaur N."/>
            <person name="Kumar S."/>
            <person name="Bala M."/>
            <person name="Raghava G.P."/>
            <person name="Mayilraj S."/>
        </authorList>
    </citation>
    <scope>NUCLEOTIDE SEQUENCE [LARGE SCALE GENOMIC DNA]</scope>
    <source>
        <strain evidence="6 7">DSM 44594</strain>
    </source>
</reference>
<dbReference type="AlphaFoldDB" id="M2Z9P1"/>
<keyword evidence="2" id="KW-0328">Glycosyltransferase</keyword>
<dbReference type="OrthoDB" id="5488434at2"/>
<dbReference type="Proteomes" id="UP000054226">
    <property type="component" value="Unassembled WGS sequence"/>
</dbReference>
<dbReference type="InterPro" id="IPR048284">
    <property type="entry name" value="EryCIII-like_N"/>
</dbReference>
<accession>M2Z9P1</accession>
<dbReference type="GO" id="GO:0008194">
    <property type="term" value="F:UDP-glycosyltransferase activity"/>
    <property type="evidence" value="ECO:0007669"/>
    <property type="project" value="InterPro"/>
</dbReference>
<name>M2Z9P1_9PSEU</name>
<comment type="caution">
    <text evidence="6">The sequence shown here is derived from an EMBL/GenBank/DDBJ whole genome shotgun (WGS) entry which is preliminary data.</text>
</comment>
<feature type="domain" description="Erythromycin biosynthesis protein CIII-like N-terminal" evidence="5">
    <location>
        <begin position="22"/>
        <end position="222"/>
    </location>
</feature>